<evidence type="ECO:0000256" key="5">
    <source>
        <dbReference type="ARBA" id="ARBA00022840"/>
    </source>
</evidence>
<keyword evidence="6" id="KW-0046">Antibiotic resistance</keyword>
<evidence type="ECO:0000256" key="1">
    <source>
        <dbReference type="ARBA" id="ARBA00004202"/>
    </source>
</evidence>
<keyword evidence="5" id="KW-0067">ATP-binding</keyword>
<gene>
    <name evidence="8" type="ORF">GCM10025869_36150</name>
</gene>
<accession>A0ABQ6JXN9</accession>
<evidence type="ECO:0000256" key="3">
    <source>
        <dbReference type="ARBA" id="ARBA00022448"/>
    </source>
</evidence>
<dbReference type="Proteomes" id="UP001157069">
    <property type="component" value="Unassembled WGS sequence"/>
</dbReference>
<evidence type="ECO:0000256" key="7">
    <source>
        <dbReference type="SAM" id="MobiDB-lite"/>
    </source>
</evidence>
<dbReference type="PANTHER" id="PTHR42711:SF5">
    <property type="entry name" value="ABC TRANSPORTER ATP-BINDING PROTEIN NATA"/>
    <property type="match status" value="1"/>
</dbReference>
<evidence type="ECO:0000256" key="4">
    <source>
        <dbReference type="ARBA" id="ARBA00022741"/>
    </source>
</evidence>
<protein>
    <recommendedName>
        <fullName evidence="10">ABC transporter ATP-binding protein</fullName>
    </recommendedName>
</protein>
<comment type="caution">
    <text evidence="8">The sequence shown here is derived from an EMBL/GenBank/DDBJ whole genome shotgun (WGS) entry which is preliminary data.</text>
</comment>
<dbReference type="RefSeq" id="WP_284301805.1">
    <property type="nucleotide sequence ID" value="NZ_BSVA01000001.1"/>
</dbReference>
<evidence type="ECO:0008006" key="10">
    <source>
        <dbReference type="Google" id="ProtNLM"/>
    </source>
</evidence>
<feature type="compositionally biased region" description="Low complexity" evidence="7">
    <location>
        <begin position="143"/>
        <end position="175"/>
    </location>
</feature>
<dbReference type="InterPro" id="IPR050763">
    <property type="entry name" value="ABC_transporter_ATP-binding"/>
</dbReference>
<dbReference type="PANTHER" id="PTHR42711">
    <property type="entry name" value="ABC TRANSPORTER ATP-BINDING PROTEIN"/>
    <property type="match status" value="1"/>
</dbReference>
<evidence type="ECO:0000313" key="9">
    <source>
        <dbReference type="Proteomes" id="UP001157069"/>
    </source>
</evidence>
<dbReference type="Gene3D" id="3.40.50.300">
    <property type="entry name" value="P-loop containing nucleotide triphosphate hydrolases"/>
    <property type="match status" value="1"/>
</dbReference>
<organism evidence="8 9">
    <name type="scientific">Homoserinibacter gongjuensis</name>
    <dbReference type="NCBI Taxonomy" id="1162968"/>
    <lineage>
        <taxon>Bacteria</taxon>
        <taxon>Bacillati</taxon>
        <taxon>Actinomycetota</taxon>
        <taxon>Actinomycetes</taxon>
        <taxon>Micrococcales</taxon>
        <taxon>Microbacteriaceae</taxon>
        <taxon>Homoserinibacter</taxon>
    </lineage>
</organism>
<dbReference type="SUPFAM" id="SSF52540">
    <property type="entry name" value="P-loop containing nucleoside triphosphate hydrolases"/>
    <property type="match status" value="1"/>
</dbReference>
<name>A0ABQ6JXN9_9MICO</name>
<evidence type="ECO:0000256" key="6">
    <source>
        <dbReference type="ARBA" id="ARBA00023251"/>
    </source>
</evidence>
<proteinExistence type="inferred from homology"/>
<feature type="region of interest" description="Disordered" evidence="7">
    <location>
        <begin position="138"/>
        <end position="175"/>
    </location>
</feature>
<comment type="similarity">
    <text evidence="2">Belongs to the ABC transporter superfamily.</text>
</comment>
<dbReference type="EMBL" id="BSVA01000001">
    <property type="protein sequence ID" value="GMA93086.1"/>
    <property type="molecule type" value="Genomic_DNA"/>
</dbReference>
<reference evidence="9" key="1">
    <citation type="journal article" date="2019" name="Int. J. Syst. Evol. Microbiol.">
        <title>The Global Catalogue of Microorganisms (GCM) 10K type strain sequencing project: providing services to taxonomists for standard genome sequencing and annotation.</title>
        <authorList>
            <consortium name="The Broad Institute Genomics Platform"/>
            <consortium name="The Broad Institute Genome Sequencing Center for Infectious Disease"/>
            <person name="Wu L."/>
            <person name="Ma J."/>
        </authorList>
    </citation>
    <scope>NUCLEOTIDE SEQUENCE [LARGE SCALE GENOMIC DNA]</scope>
    <source>
        <strain evidence="9">NBRC 108755</strain>
    </source>
</reference>
<comment type="subcellular location">
    <subcellularLocation>
        <location evidence="1">Cell membrane</location>
        <topology evidence="1">Peripheral membrane protein</topology>
    </subcellularLocation>
</comment>
<keyword evidence="9" id="KW-1185">Reference proteome</keyword>
<dbReference type="InterPro" id="IPR027417">
    <property type="entry name" value="P-loop_NTPase"/>
</dbReference>
<evidence type="ECO:0000313" key="8">
    <source>
        <dbReference type="EMBL" id="GMA93086.1"/>
    </source>
</evidence>
<evidence type="ECO:0000256" key="2">
    <source>
        <dbReference type="ARBA" id="ARBA00005417"/>
    </source>
</evidence>
<sequence length="175" mass="17938">MQREFHAMLGEARDRGATVFLSSHVLSEVQLTADRVAILREGRIMTVATVSALRESAVRQARITVSTADAAPLAAALERVEGVTLDGSTDTADRTTVTATVDTHVDAFVKALAGVPLLDLTVEEPDLEAAVLRYYDGDGPGATGAATGPTASAPAASASATPAPATPAPAEEATR</sequence>
<keyword evidence="3" id="KW-0813">Transport</keyword>
<keyword evidence="4" id="KW-0547">Nucleotide-binding</keyword>